<accession>A0A8J7YIA6</accession>
<evidence type="ECO:0000313" key="2">
    <source>
        <dbReference type="Proteomes" id="UP000716004"/>
    </source>
</evidence>
<name>A0A8J7YIA6_9ARCH</name>
<evidence type="ECO:0008006" key="3">
    <source>
        <dbReference type="Google" id="ProtNLM"/>
    </source>
</evidence>
<evidence type="ECO:0000313" key="1">
    <source>
        <dbReference type="EMBL" id="MBX8631262.1"/>
    </source>
</evidence>
<protein>
    <recommendedName>
        <fullName evidence="3">Transposase</fullName>
    </recommendedName>
</protein>
<organism evidence="1 2">
    <name type="scientific">Candidatus Sysuiplasma superficiale</name>
    <dbReference type="NCBI Taxonomy" id="2823368"/>
    <lineage>
        <taxon>Archaea</taxon>
        <taxon>Methanobacteriati</taxon>
        <taxon>Thermoplasmatota</taxon>
        <taxon>Thermoplasmata</taxon>
        <taxon>Candidatus Sysuiplasmatales</taxon>
        <taxon>Candidatus Sysuiplasmataceae</taxon>
        <taxon>Candidatus Sysuiplasma</taxon>
    </lineage>
</organism>
<proteinExistence type="predicted"/>
<dbReference type="Proteomes" id="UP000716004">
    <property type="component" value="Unassembled WGS sequence"/>
</dbReference>
<sequence length="225" mass="25456">MPMCDRKIEKELQKHILGYFDSGFILSPGKRAKYSAADHLNVLLKTALEHGYIQGTARRLRNCWELHLPSGWTARRLLGSREADDVERELLSMNSSVLDSARRMGLFRKQVICATDSSDTEYYGETDRLVVGGKQKNGTNHFHRISTTVPVSGGIKFDLGTVVRKPMDSDTGALEMLIDSSSACVDAWLCLLDRCFRSAENWKLFDDMGKRYLMPYPLDDRVEGD</sequence>
<reference evidence="1" key="1">
    <citation type="submission" date="2021-04" db="EMBL/GenBank/DDBJ databases">
        <title>Genomic insights into ecological role and evolution of a novel Thermoplasmata order Candidatus Sysuiplasmatales.</title>
        <authorList>
            <person name="Yuan Y."/>
        </authorList>
    </citation>
    <scope>NUCLEOTIDE SEQUENCE</scope>
    <source>
        <strain evidence="1">YP2-bin.285</strain>
    </source>
</reference>
<dbReference type="AlphaFoldDB" id="A0A8J7YIA6"/>
<dbReference type="EMBL" id="JAGVSJ010000002">
    <property type="protein sequence ID" value="MBX8631262.1"/>
    <property type="molecule type" value="Genomic_DNA"/>
</dbReference>
<comment type="caution">
    <text evidence="1">The sequence shown here is derived from an EMBL/GenBank/DDBJ whole genome shotgun (WGS) entry which is preliminary data.</text>
</comment>
<gene>
    <name evidence="1" type="ORF">J9259_01875</name>
</gene>